<dbReference type="GO" id="GO:0071949">
    <property type="term" value="F:FAD binding"/>
    <property type="evidence" value="ECO:0007669"/>
    <property type="project" value="InterPro"/>
</dbReference>
<name>A0A382RHR6_9ZZZZ</name>
<evidence type="ECO:0000259" key="4">
    <source>
        <dbReference type="PROSITE" id="PS51387"/>
    </source>
</evidence>
<dbReference type="Gene3D" id="3.30.43.10">
    <property type="entry name" value="Uridine Diphospho-n-acetylenolpyruvylglucosamine Reductase, domain 2"/>
    <property type="match status" value="1"/>
</dbReference>
<reference evidence="5" key="1">
    <citation type="submission" date="2018-05" db="EMBL/GenBank/DDBJ databases">
        <authorList>
            <person name="Lanie J.A."/>
            <person name="Ng W.-L."/>
            <person name="Kazmierczak K.M."/>
            <person name="Andrzejewski T.M."/>
            <person name="Davidsen T.M."/>
            <person name="Wayne K.J."/>
            <person name="Tettelin H."/>
            <person name="Glass J.I."/>
            <person name="Rusch D."/>
            <person name="Podicherti R."/>
            <person name="Tsui H.-C.T."/>
            <person name="Winkler M.E."/>
        </authorList>
    </citation>
    <scope>NUCLEOTIDE SEQUENCE</scope>
</reference>
<dbReference type="Pfam" id="PF00941">
    <property type="entry name" value="FAD_binding_5"/>
    <property type="match status" value="1"/>
</dbReference>
<keyword evidence="3" id="KW-0560">Oxidoreductase</keyword>
<dbReference type="InterPro" id="IPR002346">
    <property type="entry name" value="Mopterin_DH_FAD-bd"/>
</dbReference>
<sequence>MKPAKFDYFAPTHIIDALALISDQGENSRFLAGGQSLVSMMNFRMAAPAALIDLNGIAELRDVHIEASGELHIGAMTRIRQIETDPAIAAANPLLSAAAAHIAHFQIRNRGTIGGSLAHADPAAELPGIVLACDAEIWLRGQDGGRTVKAYDFFQGVFATVLSDGELIEKIVFPAWPGERCWAFQ</sequence>
<protein>
    <recommendedName>
        <fullName evidence="4">FAD-binding PCMH-type domain-containing protein</fullName>
    </recommendedName>
</protein>
<dbReference type="PANTHER" id="PTHR42659">
    <property type="entry name" value="XANTHINE DEHYDROGENASE SUBUNIT C-RELATED"/>
    <property type="match status" value="1"/>
</dbReference>
<evidence type="ECO:0000256" key="3">
    <source>
        <dbReference type="ARBA" id="ARBA00023002"/>
    </source>
</evidence>
<feature type="non-terminal residue" evidence="5">
    <location>
        <position position="185"/>
    </location>
</feature>
<dbReference type="AlphaFoldDB" id="A0A382RHR6"/>
<gene>
    <name evidence="5" type="ORF">METZ01_LOCUS349541</name>
</gene>
<dbReference type="PROSITE" id="PS51387">
    <property type="entry name" value="FAD_PCMH"/>
    <property type="match status" value="1"/>
</dbReference>
<dbReference type="InterPro" id="IPR016167">
    <property type="entry name" value="FAD-bd_PCMH_sub1"/>
</dbReference>
<proteinExistence type="predicted"/>
<keyword evidence="2" id="KW-0274">FAD</keyword>
<dbReference type="EMBL" id="UINC01121488">
    <property type="protein sequence ID" value="SVC96687.1"/>
    <property type="molecule type" value="Genomic_DNA"/>
</dbReference>
<dbReference type="FunFam" id="3.30.465.10:FF:000017">
    <property type="entry name" value="Xanthine dehydrogenase, FAD binding subunit"/>
    <property type="match status" value="1"/>
</dbReference>
<dbReference type="Gene3D" id="3.30.465.10">
    <property type="match status" value="1"/>
</dbReference>
<organism evidence="5">
    <name type="scientific">marine metagenome</name>
    <dbReference type="NCBI Taxonomy" id="408172"/>
    <lineage>
        <taxon>unclassified sequences</taxon>
        <taxon>metagenomes</taxon>
        <taxon>ecological metagenomes</taxon>
    </lineage>
</organism>
<dbReference type="InterPro" id="IPR036318">
    <property type="entry name" value="FAD-bd_PCMH-like_sf"/>
</dbReference>
<evidence type="ECO:0000256" key="2">
    <source>
        <dbReference type="ARBA" id="ARBA00022827"/>
    </source>
</evidence>
<keyword evidence="1" id="KW-0285">Flavoprotein</keyword>
<accession>A0A382RHR6</accession>
<dbReference type="GO" id="GO:0016491">
    <property type="term" value="F:oxidoreductase activity"/>
    <property type="evidence" value="ECO:0007669"/>
    <property type="project" value="UniProtKB-KW"/>
</dbReference>
<dbReference type="SUPFAM" id="SSF56176">
    <property type="entry name" value="FAD-binding/transporter-associated domain-like"/>
    <property type="match status" value="1"/>
</dbReference>
<dbReference type="InterPro" id="IPR016166">
    <property type="entry name" value="FAD-bd_PCMH"/>
</dbReference>
<feature type="domain" description="FAD-binding PCMH-type" evidence="4">
    <location>
        <begin position="1"/>
        <end position="178"/>
    </location>
</feature>
<dbReference type="PANTHER" id="PTHR42659:SF2">
    <property type="entry name" value="XANTHINE DEHYDROGENASE SUBUNIT C-RELATED"/>
    <property type="match status" value="1"/>
</dbReference>
<dbReference type="InterPro" id="IPR051312">
    <property type="entry name" value="Diverse_Substr_Oxidored"/>
</dbReference>
<evidence type="ECO:0000256" key="1">
    <source>
        <dbReference type="ARBA" id="ARBA00022630"/>
    </source>
</evidence>
<dbReference type="InterPro" id="IPR016169">
    <property type="entry name" value="FAD-bd_PCMH_sub2"/>
</dbReference>
<evidence type="ECO:0000313" key="5">
    <source>
        <dbReference type="EMBL" id="SVC96687.1"/>
    </source>
</evidence>